<name>A0AAU7JJ84_9HYPH</name>
<gene>
    <name evidence="2" type="ORF">ABEG18_06295</name>
</gene>
<organism evidence="2">
    <name type="scientific">Alsobacter sp. KACC 23698</name>
    <dbReference type="NCBI Taxonomy" id="3149229"/>
    <lineage>
        <taxon>Bacteria</taxon>
        <taxon>Pseudomonadati</taxon>
        <taxon>Pseudomonadota</taxon>
        <taxon>Alphaproteobacteria</taxon>
        <taxon>Hyphomicrobiales</taxon>
        <taxon>Alsobacteraceae</taxon>
        <taxon>Alsobacter</taxon>
    </lineage>
</organism>
<feature type="region of interest" description="Disordered" evidence="1">
    <location>
        <begin position="1"/>
        <end position="49"/>
    </location>
</feature>
<reference evidence="2" key="1">
    <citation type="submission" date="2024-05" db="EMBL/GenBank/DDBJ databases">
        <authorList>
            <person name="Kim S."/>
            <person name="Heo J."/>
            <person name="Choi H."/>
            <person name="Choi Y."/>
            <person name="Kwon S.-W."/>
            <person name="Kim Y."/>
        </authorList>
    </citation>
    <scope>NUCLEOTIDE SEQUENCE</scope>
    <source>
        <strain evidence="2">KACC 23698</strain>
    </source>
</reference>
<dbReference type="RefSeq" id="WP_406857238.1">
    <property type="nucleotide sequence ID" value="NZ_CP157484.1"/>
</dbReference>
<dbReference type="EMBL" id="CP157484">
    <property type="protein sequence ID" value="XBO40380.1"/>
    <property type="molecule type" value="Genomic_DNA"/>
</dbReference>
<protein>
    <submittedName>
        <fullName evidence="2">Uncharacterized protein</fullName>
    </submittedName>
</protein>
<dbReference type="AlphaFoldDB" id="A0AAU7JJ84"/>
<proteinExistence type="predicted"/>
<evidence type="ECO:0000313" key="2">
    <source>
        <dbReference type="EMBL" id="XBO40380.1"/>
    </source>
</evidence>
<evidence type="ECO:0000256" key="1">
    <source>
        <dbReference type="SAM" id="MobiDB-lite"/>
    </source>
</evidence>
<feature type="compositionally biased region" description="Basic and acidic residues" evidence="1">
    <location>
        <begin position="12"/>
        <end position="25"/>
    </location>
</feature>
<sequence>MTYLSQGRVKHARCESVPDRDRKSDGFGSCDLGKVQRGRPSDEGGDMNPKLLENEFRKALSNEFGPATLAAALTQTIGAIKAARAMQANWQTLADILSRALKAEKREAVSAATLRGMCRRLEKAIQGQKTLGVTARKSPSPEIVEAGGAASRPGELTASSRSPSEGARLRFADADADLEVDRIARRRAKLRTLG</sequence>
<accession>A0AAU7JJ84</accession>
<feature type="region of interest" description="Disordered" evidence="1">
    <location>
        <begin position="130"/>
        <end position="170"/>
    </location>
</feature>